<name>A0AAD3T9Z9_NEPGR</name>
<feature type="region of interest" description="Disordered" evidence="1">
    <location>
        <begin position="67"/>
        <end position="89"/>
    </location>
</feature>
<keyword evidence="3" id="KW-1185">Reference proteome</keyword>
<dbReference type="AlphaFoldDB" id="A0AAD3T9Z9"/>
<feature type="region of interest" description="Disordered" evidence="1">
    <location>
        <begin position="339"/>
        <end position="364"/>
    </location>
</feature>
<evidence type="ECO:0000313" key="3">
    <source>
        <dbReference type="Proteomes" id="UP001279734"/>
    </source>
</evidence>
<dbReference type="Proteomes" id="UP001279734">
    <property type="component" value="Unassembled WGS sequence"/>
</dbReference>
<evidence type="ECO:0000256" key="1">
    <source>
        <dbReference type="SAM" id="MobiDB-lite"/>
    </source>
</evidence>
<reference evidence="2" key="1">
    <citation type="submission" date="2023-05" db="EMBL/GenBank/DDBJ databases">
        <title>Nepenthes gracilis genome sequencing.</title>
        <authorList>
            <person name="Fukushima K."/>
        </authorList>
    </citation>
    <scope>NUCLEOTIDE SEQUENCE</scope>
    <source>
        <strain evidence="2">SING2019-196</strain>
    </source>
</reference>
<comment type="caution">
    <text evidence="2">The sequence shown here is derived from an EMBL/GenBank/DDBJ whole genome shotgun (WGS) entry which is preliminary data.</text>
</comment>
<dbReference type="EMBL" id="BSYO01000030">
    <property type="protein sequence ID" value="GMH26238.1"/>
    <property type="molecule type" value="Genomic_DNA"/>
</dbReference>
<feature type="region of interest" description="Disordered" evidence="1">
    <location>
        <begin position="298"/>
        <end position="327"/>
    </location>
</feature>
<evidence type="ECO:0000313" key="2">
    <source>
        <dbReference type="EMBL" id="GMH26238.1"/>
    </source>
</evidence>
<proteinExistence type="predicted"/>
<gene>
    <name evidence="2" type="ORF">Nepgr_028081</name>
</gene>
<feature type="compositionally biased region" description="Basic and acidic residues" evidence="1">
    <location>
        <begin position="313"/>
        <end position="325"/>
    </location>
</feature>
<organism evidence="2 3">
    <name type="scientific">Nepenthes gracilis</name>
    <name type="common">Slender pitcher plant</name>
    <dbReference type="NCBI Taxonomy" id="150966"/>
    <lineage>
        <taxon>Eukaryota</taxon>
        <taxon>Viridiplantae</taxon>
        <taxon>Streptophyta</taxon>
        <taxon>Embryophyta</taxon>
        <taxon>Tracheophyta</taxon>
        <taxon>Spermatophyta</taxon>
        <taxon>Magnoliopsida</taxon>
        <taxon>eudicotyledons</taxon>
        <taxon>Gunneridae</taxon>
        <taxon>Pentapetalae</taxon>
        <taxon>Caryophyllales</taxon>
        <taxon>Nepenthaceae</taxon>
        <taxon>Nepenthes</taxon>
    </lineage>
</organism>
<protein>
    <submittedName>
        <fullName evidence="2">Uncharacterized protein</fullName>
    </submittedName>
</protein>
<accession>A0AAD3T9Z9</accession>
<sequence>MILCYGCDRAVHEFFPDQHQKRIMDNYTGCPSAQHFEKLLGYDTNHVDGDDLEDHLASSSCVSVDPSSTKLNSLGSSSSEITRSSSGSPANSAVSVIIAECAGGSISQQNTIYGKDHLQRNAYLIKQQIADLKKLQLTRQNNRSSLFRGEGQSDTSSSLYNASEKLDESLHSYAPNLDDPVDHHLQYLNTLNQELKGESFPSSISQLEQLHGDPFLQCKSSTYSSQFLSQNLQELGVCEELVCFDNFNMPDVVGTFSNFEEFFCSDQDLTTAFLDDNNFTWSSMDESFSIDNTENKHTRANEAVSASSASAPVDKHAIPSDEAHPLSRSMNSALPIQQSSSAAFHPPRHRVKGSGSDWLDNEQSGNFVSREPACGGGDASCLENAIRSCRRRMGR</sequence>